<gene>
    <name evidence="1" type="ORF">WL29_22480</name>
</gene>
<name>A0A106QC34_9BURK</name>
<reference evidence="1 2" key="1">
    <citation type="submission" date="2015-11" db="EMBL/GenBank/DDBJ databases">
        <title>Expanding the genomic diversity of Burkholderia species for the development of highly accurate diagnostics.</title>
        <authorList>
            <person name="Sahl J."/>
            <person name="Keim P."/>
            <person name="Wagner D."/>
        </authorList>
    </citation>
    <scope>NUCLEOTIDE SEQUENCE [LARGE SCALE GENOMIC DNA]</scope>
    <source>
        <strain evidence="1 2">MSMB2087WGS</strain>
    </source>
</reference>
<evidence type="ECO:0000313" key="1">
    <source>
        <dbReference type="EMBL" id="KWA84133.1"/>
    </source>
</evidence>
<accession>A0A106QC34</accession>
<dbReference type="EMBL" id="LPHD01000049">
    <property type="protein sequence ID" value="KWA84133.1"/>
    <property type="molecule type" value="Genomic_DNA"/>
</dbReference>
<protein>
    <submittedName>
        <fullName evidence="1">Uncharacterized protein</fullName>
    </submittedName>
</protein>
<organism evidence="1 2">
    <name type="scientific">Burkholderia ubonensis</name>
    <dbReference type="NCBI Taxonomy" id="101571"/>
    <lineage>
        <taxon>Bacteria</taxon>
        <taxon>Pseudomonadati</taxon>
        <taxon>Pseudomonadota</taxon>
        <taxon>Betaproteobacteria</taxon>
        <taxon>Burkholderiales</taxon>
        <taxon>Burkholderiaceae</taxon>
        <taxon>Burkholderia</taxon>
        <taxon>Burkholderia cepacia complex</taxon>
    </lineage>
</organism>
<sequence length="77" mass="8982">MYFIGYAGLSLSRVLRKLIARSRLHRAWLNGHMGLFEEAGRPHGVCDREWYSYRKGRNQVVATPRQILSTLLRPFAH</sequence>
<dbReference type="Proteomes" id="UP000060630">
    <property type="component" value="Unassembled WGS sequence"/>
</dbReference>
<proteinExistence type="predicted"/>
<comment type="caution">
    <text evidence="1">The sequence shown here is derived from an EMBL/GenBank/DDBJ whole genome shotgun (WGS) entry which is preliminary data.</text>
</comment>
<dbReference type="AlphaFoldDB" id="A0A106QC34"/>
<evidence type="ECO:0000313" key="2">
    <source>
        <dbReference type="Proteomes" id="UP000060630"/>
    </source>
</evidence>